<dbReference type="EnsemblPlants" id="evm.model.06.458">
    <property type="protein sequence ID" value="cds.evm.model.06.458"/>
    <property type="gene ID" value="evm.TU.06.458"/>
</dbReference>
<reference evidence="5" key="1">
    <citation type="submission" date="2018-11" db="EMBL/GenBank/DDBJ databases">
        <authorList>
            <person name="Grassa J C."/>
        </authorList>
    </citation>
    <scope>NUCLEOTIDE SEQUENCE [LARGE SCALE GENOMIC DNA]</scope>
</reference>
<feature type="domain" description="RRM" evidence="4">
    <location>
        <begin position="253"/>
        <end position="335"/>
    </location>
</feature>
<evidence type="ECO:0000256" key="2">
    <source>
        <dbReference type="PROSITE-ProRule" id="PRU00176"/>
    </source>
</evidence>
<dbReference type="AlphaFoldDB" id="A0A803PYG4"/>
<sequence length="484" mass="51588">MNLVSKKKKKERNWLFQRLRWALSVTVSGLHHSPMARKRKSIPKEAPSSVETKPLLNPMATKDPQLDWQQSSSSSSSEEEQVEKQEVQATDSSSDDGDEEDSESDEASKRDALKNLLEPFSKDQLINILKEVAVSNPSIVSGIVKSVESDPIHRKIFVHGLTWDTTTETLLSAFKQYGAVEDCNVVTDKVTGRSKGYGFLLFKTRAGARKALKQPQKKIGNRIASCQLAIAGTLQGQSTPAAASASASSSESRRIYVSNVGPHISPERLRAFFEAYGEIEDGPWGIDKATGKFKGFAMFVYRSLEGMKKALEEPLKVFEGFKLRCSVATEGRATKNLAPAMPVSGAGEALAPNNVAMPALKVGLVPQNMNPGAVLMSQNPALGVMNQVLGMGLAPSFAGGVPHTLNGVGAAPTIGINGGFGMAQPNFNSMNSSMVSGYGSQAALQGFGAYQNAQLAQPSALAAPIAKSQPGAGSVGATNSYIRR</sequence>
<dbReference type="SMART" id="SM00360">
    <property type="entry name" value="RRM"/>
    <property type="match status" value="2"/>
</dbReference>
<dbReference type="Pfam" id="PF00076">
    <property type="entry name" value="RRM_1"/>
    <property type="match status" value="2"/>
</dbReference>
<evidence type="ECO:0000256" key="1">
    <source>
        <dbReference type="ARBA" id="ARBA00022884"/>
    </source>
</evidence>
<dbReference type="Gene3D" id="3.30.70.330">
    <property type="match status" value="2"/>
</dbReference>
<dbReference type="EMBL" id="UZAU01000565">
    <property type="status" value="NOT_ANNOTATED_CDS"/>
    <property type="molecule type" value="Genomic_DNA"/>
</dbReference>
<organism evidence="5 6">
    <name type="scientific">Cannabis sativa</name>
    <name type="common">Hemp</name>
    <name type="synonym">Marijuana</name>
    <dbReference type="NCBI Taxonomy" id="3483"/>
    <lineage>
        <taxon>Eukaryota</taxon>
        <taxon>Viridiplantae</taxon>
        <taxon>Streptophyta</taxon>
        <taxon>Embryophyta</taxon>
        <taxon>Tracheophyta</taxon>
        <taxon>Spermatophyta</taxon>
        <taxon>Magnoliopsida</taxon>
        <taxon>eudicotyledons</taxon>
        <taxon>Gunneridae</taxon>
        <taxon>Pentapetalae</taxon>
        <taxon>rosids</taxon>
        <taxon>fabids</taxon>
        <taxon>Rosales</taxon>
        <taxon>Cannabaceae</taxon>
        <taxon>Cannabis</taxon>
    </lineage>
</organism>
<dbReference type="InterPro" id="IPR000504">
    <property type="entry name" value="RRM_dom"/>
</dbReference>
<feature type="region of interest" description="Disordered" evidence="3">
    <location>
        <begin position="32"/>
        <end position="109"/>
    </location>
</feature>
<protein>
    <recommendedName>
        <fullName evidence="4">RRM domain-containing protein</fullName>
    </recommendedName>
</protein>
<evidence type="ECO:0000313" key="5">
    <source>
        <dbReference type="EnsemblPlants" id="cds.evm.model.06.458"/>
    </source>
</evidence>
<feature type="compositionally biased region" description="Acidic residues" evidence="3">
    <location>
        <begin position="93"/>
        <end position="105"/>
    </location>
</feature>
<accession>A0A803PYG4</accession>
<evidence type="ECO:0000256" key="3">
    <source>
        <dbReference type="SAM" id="MobiDB-lite"/>
    </source>
</evidence>
<feature type="domain" description="RRM" evidence="4">
    <location>
        <begin position="154"/>
        <end position="262"/>
    </location>
</feature>
<name>A0A803PYG4_CANSA</name>
<keyword evidence="1 2" id="KW-0694">RNA-binding</keyword>
<evidence type="ECO:0000313" key="6">
    <source>
        <dbReference type="Proteomes" id="UP000596661"/>
    </source>
</evidence>
<dbReference type="Gramene" id="evm.model.06.458">
    <property type="protein sequence ID" value="cds.evm.model.06.458"/>
    <property type="gene ID" value="evm.TU.06.458"/>
</dbReference>
<dbReference type="GO" id="GO:0005634">
    <property type="term" value="C:nucleus"/>
    <property type="evidence" value="ECO:0007669"/>
    <property type="project" value="TreeGrafter"/>
</dbReference>
<dbReference type="InterPro" id="IPR012677">
    <property type="entry name" value="Nucleotide-bd_a/b_plait_sf"/>
</dbReference>
<dbReference type="OMA" id="ESDPTHR"/>
<dbReference type="Proteomes" id="UP000596661">
    <property type="component" value="Chromosome 6"/>
</dbReference>
<dbReference type="GO" id="GO:0003723">
    <property type="term" value="F:RNA binding"/>
    <property type="evidence" value="ECO:0007669"/>
    <property type="project" value="UniProtKB-UniRule"/>
</dbReference>
<dbReference type="SUPFAM" id="SSF54928">
    <property type="entry name" value="RNA-binding domain, RBD"/>
    <property type="match status" value="2"/>
</dbReference>
<dbReference type="PROSITE" id="PS50102">
    <property type="entry name" value="RRM"/>
    <property type="match status" value="2"/>
</dbReference>
<dbReference type="OrthoDB" id="1875751at2759"/>
<proteinExistence type="predicted"/>
<reference evidence="5" key="2">
    <citation type="submission" date="2021-03" db="UniProtKB">
        <authorList>
            <consortium name="EnsemblPlants"/>
        </authorList>
    </citation>
    <scope>IDENTIFICATION</scope>
</reference>
<dbReference type="PANTHER" id="PTHR48024">
    <property type="entry name" value="GEO13361P1-RELATED"/>
    <property type="match status" value="1"/>
</dbReference>
<dbReference type="PANTHER" id="PTHR48024:SF9">
    <property type="entry name" value="UBP1-ASSOCIATED PROTEINS 1A-RELATED"/>
    <property type="match status" value="1"/>
</dbReference>
<evidence type="ECO:0000259" key="4">
    <source>
        <dbReference type="PROSITE" id="PS50102"/>
    </source>
</evidence>
<keyword evidence="6" id="KW-1185">Reference proteome</keyword>
<dbReference type="InterPro" id="IPR050886">
    <property type="entry name" value="RNA-binding_reg"/>
</dbReference>
<dbReference type="InterPro" id="IPR035979">
    <property type="entry name" value="RBD_domain_sf"/>
</dbReference>